<proteinExistence type="predicted"/>
<comment type="caution">
    <text evidence="2">The sequence shown here is derived from an EMBL/GenBank/DDBJ whole genome shotgun (WGS) entry which is preliminary data.</text>
</comment>
<sequence length="132" mass="14153">MNTYGPPPQPALFSCARSCLHACTHAFLRRAETGVVRESILHREREKTNAVECTRVKPFISLYTVTGCTAARGAHGSQFPAGANSAGSRSGDVTDGDVTSPPRPRPAAALRLVGHIQWPTARRNDGSRVMAL</sequence>
<evidence type="ECO:0000313" key="3">
    <source>
        <dbReference type="Proteomes" id="UP000299102"/>
    </source>
</evidence>
<gene>
    <name evidence="2" type="ORF">EVAR_34513_1</name>
</gene>
<reference evidence="2 3" key="1">
    <citation type="journal article" date="2019" name="Commun. Biol.">
        <title>The bagworm genome reveals a unique fibroin gene that provides high tensile strength.</title>
        <authorList>
            <person name="Kono N."/>
            <person name="Nakamura H."/>
            <person name="Ohtoshi R."/>
            <person name="Tomita M."/>
            <person name="Numata K."/>
            <person name="Arakawa K."/>
        </authorList>
    </citation>
    <scope>NUCLEOTIDE SEQUENCE [LARGE SCALE GENOMIC DNA]</scope>
</reference>
<name>A0A4C1Z7H5_EUMVA</name>
<dbReference type="EMBL" id="BGZK01001590">
    <property type="protein sequence ID" value="GBP82849.1"/>
    <property type="molecule type" value="Genomic_DNA"/>
</dbReference>
<evidence type="ECO:0000256" key="1">
    <source>
        <dbReference type="SAM" id="MobiDB-lite"/>
    </source>
</evidence>
<accession>A0A4C1Z7H5</accession>
<keyword evidence="3" id="KW-1185">Reference proteome</keyword>
<dbReference type="Proteomes" id="UP000299102">
    <property type="component" value="Unassembled WGS sequence"/>
</dbReference>
<organism evidence="2 3">
    <name type="scientific">Eumeta variegata</name>
    <name type="common">Bagworm moth</name>
    <name type="synonym">Eumeta japonica</name>
    <dbReference type="NCBI Taxonomy" id="151549"/>
    <lineage>
        <taxon>Eukaryota</taxon>
        <taxon>Metazoa</taxon>
        <taxon>Ecdysozoa</taxon>
        <taxon>Arthropoda</taxon>
        <taxon>Hexapoda</taxon>
        <taxon>Insecta</taxon>
        <taxon>Pterygota</taxon>
        <taxon>Neoptera</taxon>
        <taxon>Endopterygota</taxon>
        <taxon>Lepidoptera</taxon>
        <taxon>Glossata</taxon>
        <taxon>Ditrysia</taxon>
        <taxon>Tineoidea</taxon>
        <taxon>Psychidae</taxon>
        <taxon>Oiketicinae</taxon>
        <taxon>Eumeta</taxon>
    </lineage>
</organism>
<protein>
    <submittedName>
        <fullName evidence="2">Uncharacterized protein</fullName>
    </submittedName>
</protein>
<evidence type="ECO:0000313" key="2">
    <source>
        <dbReference type="EMBL" id="GBP82849.1"/>
    </source>
</evidence>
<dbReference type="AlphaFoldDB" id="A0A4C1Z7H5"/>
<feature type="region of interest" description="Disordered" evidence="1">
    <location>
        <begin position="76"/>
        <end position="106"/>
    </location>
</feature>